<dbReference type="PROSITE" id="PS50294">
    <property type="entry name" value="WD_REPEATS_REGION"/>
    <property type="match status" value="1"/>
</dbReference>
<dbReference type="SMART" id="SM00320">
    <property type="entry name" value="WD40"/>
    <property type="match status" value="3"/>
</dbReference>
<dbReference type="SUPFAM" id="SSF50978">
    <property type="entry name" value="WD40 repeat-like"/>
    <property type="match status" value="1"/>
</dbReference>
<proteinExistence type="predicted"/>
<dbReference type="InterPro" id="IPR036322">
    <property type="entry name" value="WD40_repeat_dom_sf"/>
</dbReference>
<dbReference type="Pfam" id="PF00400">
    <property type="entry name" value="WD40"/>
    <property type="match status" value="1"/>
</dbReference>
<dbReference type="InterPro" id="IPR015943">
    <property type="entry name" value="WD40/YVTN_repeat-like_dom_sf"/>
</dbReference>
<organism evidence="3 4">
    <name type="scientific">Sphagnum troendelagicum</name>
    <dbReference type="NCBI Taxonomy" id="128251"/>
    <lineage>
        <taxon>Eukaryota</taxon>
        <taxon>Viridiplantae</taxon>
        <taxon>Streptophyta</taxon>
        <taxon>Embryophyta</taxon>
        <taxon>Bryophyta</taxon>
        <taxon>Sphagnophytina</taxon>
        <taxon>Sphagnopsida</taxon>
        <taxon>Sphagnales</taxon>
        <taxon>Sphagnaceae</taxon>
        <taxon>Sphagnum</taxon>
    </lineage>
</organism>
<feature type="coiled-coil region" evidence="2">
    <location>
        <begin position="86"/>
        <end position="113"/>
    </location>
</feature>
<dbReference type="EMBL" id="OZ019904">
    <property type="protein sequence ID" value="CAK9199591.1"/>
    <property type="molecule type" value="Genomic_DNA"/>
</dbReference>
<feature type="repeat" description="WD" evidence="1">
    <location>
        <begin position="319"/>
        <end position="354"/>
    </location>
</feature>
<gene>
    <name evidence="3" type="ORF">CSSPTR1EN2_LOCUS5013</name>
</gene>
<name>A0ABP0TMB5_9BRYO</name>
<evidence type="ECO:0000256" key="1">
    <source>
        <dbReference type="PROSITE-ProRule" id="PRU00221"/>
    </source>
</evidence>
<keyword evidence="2" id="KW-0175">Coiled coil</keyword>
<dbReference type="PANTHER" id="PTHR43991">
    <property type="entry name" value="WD REPEAT PROTEIN (AFU_ORTHOLOGUE AFUA_8G05640)-RELATED"/>
    <property type="match status" value="1"/>
</dbReference>
<reference evidence="3" key="1">
    <citation type="submission" date="2024-02" db="EMBL/GenBank/DDBJ databases">
        <authorList>
            <consortium name="ELIXIR-Norway"/>
            <consortium name="Elixir Norway"/>
        </authorList>
    </citation>
    <scope>NUCLEOTIDE SEQUENCE</scope>
</reference>
<evidence type="ECO:0000313" key="4">
    <source>
        <dbReference type="Proteomes" id="UP001497512"/>
    </source>
</evidence>
<evidence type="ECO:0000313" key="3">
    <source>
        <dbReference type="EMBL" id="CAK9199591.1"/>
    </source>
</evidence>
<dbReference type="PANTHER" id="PTHR43991:SF12">
    <property type="entry name" value="WD REPEAT PROTEIN (AFU_ORTHOLOGUE AFUA_8G05640)"/>
    <property type="match status" value="1"/>
</dbReference>
<dbReference type="Gene3D" id="2.130.10.10">
    <property type="entry name" value="YVTN repeat-like/Quinoprotein amine dehydrogenase"/>
    <property type="match status" value="1"/>
</dbReference>
<dbReference type="PROSITE" id="PS50082">
    <property type="entry name" value="WD_REPEATS_2"/>
    <property type="match status" value="1"/>
</dbReference>
<accession>A0ABP0TMB5</accession>
<keyword evidence="4" id="KW-1185">Reference proteome</keyword>
<evidence type="ECO:0000256" key="2">
    <source>
        <dbReference type="SAM" id="Coils"/>
    </source>
</evidence>
<dbReference type="InterPro" id="IPR001680">
    <property type="entry name" value="WD40_rpt"/>
</dbReference>
<keyword evidence="1" id="KW-0853">WD repeat</keyword>
<protein>
    <submittedName>
        <fullName evidence="3">Uncharacterized protein</fullName>
    </submittedName>
</protein>
<dbReference type="Proteomes" id="UP001497512">
    <property type="component" value="Chromosome 12"/>
</dbReference>
<sequence length="451" mass="51086">MAQVQQDDDVQYMGNEYMGEDLEDDAEALLQAIYERISYDTDSDNENDVVSKVSDTTAVQARRGKDIQGIPWDQMQFTREKYRETRLREYKNYENLRRSHDELEKNCKSVEKGGNFYHFRHNTRSVKSTIVHFQLRNLVWATSKHDVYLMHNFSVMHWSPLTCKSTEVLNLAGPIVPAFEMRRHPSAYQQELGRVQMSTMCVKRNLLVAGGFQGEMVCKNLDQPGVSYCAKITHDENAITNAIDIYDNSSGAVQLMSSNNDSVVRVFDCNDFSVLKSFYYPWAVNHTSVSPDSRTVIVVGDNPDGLLSDSQTGKVIATLKGHLDYSFASAWHPDGRYFVTGNQDTTCRLWDIRNLGSSLAVLKGRIGAIRSLRFTSDGRFMAMAEPADFVHVFDTKQDFAKCQEIDLFGEVAGISFSPDSEALYVGVADRTYGSLLEFNRSHSNSYLNCLL</sequence>